<dbReference type="EMBL" id="LAZR01026494">
    <property type="protein sequence ID" value="KKL68549.1"/>
    <property type="molecule type" value="Genomic_DNA"/>
</dbReference>
<evidence type="ECO:0000313" key="1">
    <source>
        <dbReference type="EMBL" id="KKL68549.1"/>
    </source>
</evidence>
<gene>
    <name evidence="1" type="ORF">LCGC14_2123850</name>
</gene>
<dbReference type="Gene3D" id="3.40.50.720">
    <property type="entry name" value="NAD(P)-binding Rossmann-like Domain"/>
    <property type="match status" value="1"/>
</dbReference>
<dbReference type="InterPro" id="IPR036291">
    <property type="entry name" value="NAD(P)-bd_dom_sf"/>
</dbReference>
<protein>
    <submittedName>
        <fullName evidence="1">Uncharacterized protein</fullName>
    </submittedName>
</protein>
<accession>A0A0F9E3H8</accession>
<feature type="non-terminal residue" evidence="1">
    <location>
        <position position="34"/>
    </location>
</feature>
<dbReference type="AlphaFoldDB" id="A0A0F9E3H8"/>
<proteinExistence type="predicted"/>
<reference evidence="1" key="1">
    <citation type="journal article" date="2015" name="Nature">
        <title>Complex archaea that bridge the gap between prokaryotes and eukaryotes.</title>
        <authorList>
            <person name="Spang A."/>
            <person name="Saw J.H."/>
            <person name="Jorgensen S.L."/>
            <person name="Zaremba-Niedzwiedzka K."/>
            <person name="Martijn J."/>
            <person name="Lind A.E."/>
            <person name="van Eijk R."/>
            <person name="Schleper C."/>
            <person name="Guy L."/>
            <person name="Ettema T.J."/>
        </authorList>
    </citation>
    <scope>NUCLEOTIDE SEQUENCE</scope>
</reference>
<organism evidence="1">
    <name type="scientific">marine sediment metagenome</name>
    <dbReference type="NCBI Taxonomy" id="412755"/>
    <lineage>
        <taxon>unclassified sequences</taxon>
        <taxon>metagenomes</taxon>
        <taxon>ecological metagenomes</taxon>
    </lineage>
</organism>
<name>A0A0F9E3H8_9ZZZZ</name>
<comment type="caution">
    <text evidence="1">The sequence shown here is derived from an EMBL/GenBank/DDBJ whole genome shotgun (WGS) entry which is preliminary data.</text>
</comment>
<dbReference type="SUPFAM" id="SSF51735">
    <property type="entry name" value="NAD(P)-binding Rossmann-fold domains"/>
    <property type="match status" value="1"/>
</dbReference>
<sequence>MQEKRVLITGSTDGIGKQTAIDLANMGLFVIIHG</sequence>